<evidence type="ECO:0000313" key="3">
    <source>
        <dbReference type="EMBL" id="GEU45038.1"/>
    </source>
</evidence>
<dbReference type="InterPro" id="IPR026960">
    <property type="entry name" value="RVT-Znf"/>
</dbReference>
<dbReference type="InterPro" id="IPR043502">
    <property type="entry name" value="DNA/RNA_pol_sf"/>
</dbReference>
<dbReference type="PANTHER" id="PTHR46890:SF50">
    <property type="entry name" value="RNA-DIRECTED DNA POLYMERASE, EUKARYOTA, REVERSE TRANSCRIPTASE ZINC-BINDING DOMAIN PROTEIN-RELATED"/>
    <property type="match status" value="1"/>
</dbReference>
<dbReference type="EMBL" id="BKCJ010001928">
    <property type="protein sequence ID" value="GEU45038.1"/>
    <property type="molecule type" value="Genomic_DNA"/>
</dbReference>
<evidence type="ECO:0000259" key="2">
    <source>
        <dbReference type="Pfam" id="PF13966"/>
    </source>
</evidence>
<sequence length="681" mass="77296">MAIGWKILLVSNESSMIISREFLECPITSDEIKRAVWDCGGDRAPGPDGFTFKFFTSFWDVIHKDVIRFVQEFFHTGEFPIGCNLSFIALIPKVANARFVSNFWRISLIGSQYKIVGKILANKLSMVISSCMSSEQSAFVKGRNILDGPIIINEVIAWYRKHKKNLMVFKVDFEKAFDSLRWDYLDLIMSKFSFGSLWRSWILGCLRNARSSILINGSPTQEFDIKRGLRQGDPLSPFLFILAMEGLYVLSRKAKSLGLFKGGSIGYEGMQISHLMFADDVIFLGEWSRVSAINLLSMLSPSDLWVKVIKFFHGDRGRITDGSSSIQNSTWGNILSAVGKLKSKGIDLFALCSRKLGDGKECKFWEDSWCGSGTLKSLFSRVYNLEVDKNCFVGDRFSIQGWSPVHKRSPRGGAEASQIVDLQVLMIEIIGFSVASARNHIDALTLDVSSTVTRWNKAIPIKINVFLWRLSLNKLATRINLDRRGIDLDLTLCPLCMEDVETANNLFFSCDIASAIWNKFASWWQLDIPVCANIRDWYGWLDSLQYSNKSKAFIAGTGSTLLWCIWKFQNELLFSINSPRKSTLWDSILSLSFCWISSRNPNCSEYKKEDIPIDKNEIRITSHGLVRSYISRAATLLLQDIHIQIVDAAMASWIDTFTGKLLGSLFLRKYLSMWKVWGIHL</sequence>
<dbReference type="AlphaFoldDB" id="A0A6L2K6L5"/>
<dbReference type="CDD" id="cd01650">
    <property type="entry name" value="RT_nLTR_like"/>
    <property type="match status" value="1"/>
</dbReference>
<evidence type="ECO:0000259" key="1">
    <source>
        <dbReference type="Pfam" id="PF00078"/>
    </source>
</evidence>
<keyword evidence="3" id="KW-0548">Nucleotidyltransferase</keyword>
<reference evidence="3" key="1">
    <citation type="journal article" date="2019" name="Sci. Rep.">
        <title>Draft genome of Tanacetum cinerariifolium, the natural source of mosquito coil.</title>
        <authorList>
            <person name="Yamashiro T."/>
            <person name="Shiraishi A."/>
            <person name="Satake H."/>
            <person name="Nakayama K."/>
        </authorList>
    </citation>
    <scope>NUCLEOTIDE SEQUENCE</scope>
</reference>
<keyword evidence="3" id="KW-0808">Transferase</keyword>
<comment type="caution">
    <text evidence="3">The sequence shown here is derived from an EMBL/GenBank/DDBJ whole genome shotgun (WGS) entry which is preliminary data.</text>
</comment>
<dbReference type="Pfam" id="PF00078">
    <property type="entry name" value="RVT_1"/>
    <property type="match status" value="1"/>
</dbReference>
<accession>A0A6L2K6L5</accession>
<dbReference type="SUPFAM" id="SSF56672">
    <property type="entry name" value="DNA/RNA polymerases"/>
    <property type="match status" value="1"/>
</dbReference>
<proteinExistence type="predicted"/>
<name>A0A6L2K6L5_TANCI</name>
<gene>
    <name evidence="3" type="ORF">Tci_017016</name>
</gene>
<dbReference type="PANTHER" id="PTHR46890">
    <property type="entry name" value="NON-LTR RETROLELEMENT REVERSE TRANSCRIPTASE-LIKE PROTEIN-RELATED"/>
    <property type="match status" value="1"/>
</dbReference>
<keyword evidence="3" id="KW-0695">RNA-directed DNA polymerase</keyword>
<feature type="domain" description="Reverse transcriptase zinc-binding" evidence="2">
    <location>
        <begin position="432"/>
        <end position="517"/>
    </location>
</feature>
<dbReference type="InterPro" id="IPR000477">
    <property type="entry name" value="RT_dom"/>
</dbReference>
<dbReference type="InterPro" id="IPR052343">
    <property type="entry name" value="Retrotransposon-Effector_Assoc"/>
</dbReference>
<protein>
    <submittedName>
        <fullName evidence="3">RNA-directed DNA polymerase, eukaryota, reverse transcriptase zinc-binding domain protein</fullName>
    </submittedName>
</protein>
<dbReference type="Pfam" id="PF13966">
    <property type="entry name" value="zf-RVT"/>
    <property type="match status" value="1"/>
</dbReference>
<dbReference type="GO" id="GO:0003964">
    <property type="term" value="F:RNA-directed DNA polymerase activity"/>
    <property type="evidence" value="ECO:0007669"/>
    <property type="project" value="UniProtKB-KW"/>
</dbReference>
<organism evidence="3">
    <name type="scientific">Tanacetum cinerariifolium</name>
    <name type="common">Dalmatian daisy</name>
    <name type="synonym">Chrysanthemum cinerariifolium</name>
    <dbReference type="NCBI Taxonomy" id="118510"/>
    <lineage>
        <taxon>Eukaryota</taxon>
        <taxon>Viridiplantae</taxon>
        <taxon>Streptophyta</taxon>
        <taxon>Embryophyta</taxon>
        <taxon>Tracheophyta</taxon>
        <taxon>Spermatophyta</taxon>
        <taxon>Magnoliopsida</taxon>
        <taxon>eudicotyledons</taxon>
        <taxon>Gunneridae</taxon>
        <taxon>Pentapetalae</taxon>
        <taxon>asterids</taxon>
        <taxon>campanulids</taxon>
        <taxon>Asterales</taxon>
        <taxon>Asteraceae</taxon>
        <taxon>Asteroideae</taxon>
        <taxon>Anthemideae</taxon>
        <taxon>Anthemidinae</taxon>
        <taxon>Tanacetum</taxon>
    </lineage>
</organism>
<feature type="domain" description="Reverse transcriptase" evidence="1">
    <location>
        <begin position="104"/>
        <end position="286"/>
    </location>
</feature>